<feature type="non-terminal residue" evidence="2">
    <location>
        <position position="1"/>
    </location>
</feature>
<dbReference type="OrthoDB" id="188035at2759"/>
<feature type="transmembrane region" description="Helical" evidence="1">
    <location>
        <begin position="116"/>
        <end position="138"/>
    </location>
</feature>
<feature type="transmembrane region" description="Helical" evidence="1">
    <location>
        <begin position="265"/>
        <end position="290"/>
    </location>
</feature>
<reference evidence="2 3" key="1">
    <citation type="submission" date="2018-05" db="EMBL/GenBank/DDBJ databases">
        <title>Draft genome sequence of Scytalidium lignicola DSM 105466, a ubiquitous saprotrophic fungus.</title>
        <authorList>
            <person name="Buettner E."/>
            <person name="Gebauer A.M."/>
            <person name="Hofrichter M."/>
            <person name="Liers C."/>
            <person name="Kellner H."/>
        </authorList>
    </citation>
    <scope>NUCLEOTIDE SEQUENCE [LARGE SCALE GENOMIC DNA]</scope>
    <source>
        <strain evidence="2 3">DSM 105466</strain>
    </source>
</reference>
<feature type="transmembrane region" description="Helical" evidence="1">
    <location>
        <begin position="234"/>
        <end position="259"/>
    </location>
</feature>
<feature type="transmembrane region" description="Helical" evidence="1">
    <location>
        <begin position="20"/>
        <end position="41"/>
    </location>
</feature>
<keyword evidence="1" id="KW-0472">Membrane</keyword>
<feature type="transmembrane region" description="Helical" evidence="1">
    <location>
        <begin position="192"/>
        <end position="214"/>
    </location>
</feature>
<name>A0A3E2HFF6_SCYLI</name>
<dbReference type="PIRSF" id="PIRSF026166">
    <property type="entry name" value="UCP026166"/>
    <property type="match status" value="1"/>
</dbReference>
<dbReference type="GO" id="GO:0005886">
    <property type="term" value="C:plasma membrane"/>
    <property type="evidence" value="ECO:0007669"/>
    <property type="project" value="TreeGrafter"/>
</dbReference>
<keyword evidence="1" id="KW-0812">Transmembrane</keyword>
<organism evidence="2 3">
    <name type="scientific">Scytalidium lignicola</name>
    <name type="common">Hyphomycete</name>
    <dbReference type="NCBI Taxonomy" id="5539"/>
    <lineage>
        <taxon>Eukaryota</taxon>
        <taxon>Fungi</taxon>
        <taxon>Dikarya</taxon>
        <taxon>Ascomycota</taxon>
        <taxon>Pezizomycotina</taxon>
        <taxon>Leotiomycetes</taxon>
        <taxon>Leotiomycetes incertae sedis</taxon>
        <taxon>Scytalidium</taxon>
    </lineage>
</organism>
<accession>A0A3E2HFF6</accession>
<evidence type="ECO:0008006" key="4">
    <source>
        <dbReference type="Google" id="ProtNLM"/>
    </source>
</evidence>
<feature type="transmembrane region" description="Helical" evidence="1">
    <location>
        <begin position="297"/>
        <end position="317"/>
    </location>
</feature>
<dbReference type="AlphaFoldDB" id="A0A3E2HFF6"/>
<dbReference type="PANTHER" id="PTHR18640:SF5">
    <property type="entry name" value="SODIUM_BILE ACID COTRANSPORTER 7"/>
    <property type="match status" value="1"/>
</dbReference>
<evidence type="ECO:0000256" key="1">
    <source>
        <dbReference type="SAM" id="Phobius"/>
    </source>
</evidence>
<keyword evidence="1" id="KW-1133">Transmembrane helix</keyword>
<dbReference type="Pfam" id="PF13593">
    <property type="entry name" value="SBF_like"/>
    <property type="match status" value="1"/>
</dbReference>
<evidence type="ECO:0000313" key="3">
    <source>
        <dbReference type="Proteomes" id="UP000258309"/>
    </source>
</evidence>
<sequence>MTDTANPMKRAMLRKKILEVIADQWYLIGIGFAILIASQVQIPSSQVPLAKTIVSYLCVSIIFLSTGCTLPTRALIDNYSRWRVHLFVQIQSFLVTSALAFAVVSACATSETFMDAGLLIGLIFTGCVPTTISSNVVMTRCAHGNSALTVAESTIGNFLAPFLTPLLLRMYLSSGAWYTNSVPTQNEEYAVMYRRVFMLIGLAVFLPMAAGQALRHLFPEAMEKVFKDWQLNRLATCCLIVIIWQAYDATFGSGVFYSVKSSNIIFINFVSIGLYFLWLGICFGVGISWLDRKDIVAVLYCVPAKSPAMGVPIANLLFQGLPASQQSKIQLPLVIFQGIQIAFGGILVPILRMWIEAAAKSASEETPEPVSVHPKAINAPDAAL</sequence>
<protein>
    <recommendedName>
        <fullName evidence="4">Sodium bile acid symporter family protein</fullName>
    </recommendedName>
</protein>
<dbReference type="InterPro" id="IPR038770">
    <property type="entry name" value="Na+/solute_symporter_sf"/>
</dbReference>
<dbReference type="Gene3D" id="1.20.1530.20">
    <property type="match status" value="1"/>
</dbReference>
<dbReference type="Proteomes" id="UP000258309">
    <property type="component" value="Unassembled WGS sequence"/>
</dbReference>
<feature type="transmembrane region" description="Helical" evidence="1">
    <location>
        <begin position="84"/>
        <end position="104"/>
    </location>
</feature>
<dbReference type="OMA" id="HICQLFI"/>
<feature type="non-terminal residue" evidence="2">
    <location>
        <position position="384"/>
    </location>
</feature>
<gene>
    <name evidence="2" type="ORF">B7463_g4197</name>
</gene>
<dbReference type="InterPro" id="IPR016833">
    <property type="entry name" value="Put_Na-Bile_cotransptr"/>
</dbReference>
<evidence type="ECO:0000313" key="2">
    <source>
        <dbReference type="EMBL" id="RFU32140.1"/>
    </source>
</evidence>
<dbReference type="EMBL" id="NCSJ02000061">
    <property type="protein sequence ID" value="RFU32140.1"/>
    <property type="molecule type" value="Genomic_DNA"/>
</dbReference>
<comment type="caution">
    <text evidence="2">The sequence shown here is derived from an EMBL/GenBank/DDBJ whole genome shotgun (WGS) entry which is preliminary data.</text>
</comment>
<proteinExistence type="predicted"/>
<feature type="transmembrane region" description="Helical" evidence="1">
    <location>
        <begin position="329"/>
        <end position="351"/>
    </location>
</feature>
<dbReference type="PANTHER" id="PTHR18640">
    <property type="entry name" value="SOLUTE CARRIER FAMILY 10 MEMBER 7"/>
    <property type="match status" value="1"/>
</dbReference>
<feature type="transmembrane region" description="Helical" evidence="1">
    <location>
        <begin position="53"/>
        <end position="72"/>
    </location>
</feature>
<feature type="transmembrane region" description="Helical" evidence="1">
    <location>
        <begin position="150"/>
        <end position="172"/>
    </location>
</feature>
<keyword evidence="3" id="KW-1185">Reference proteome</keyword>